<dbReference type="GO" id="GO:0045881">
    <property type="term" value="P:positive regulation of sporulation resulting in formation of a cellular spore"/>
    <property type="evidence" value="ECO:0007669"/>
    <property type="project" value="InterPro"/>
</dbReference>
<keyword evidence="1" id="KW-0812">Transmembrane</keyword>
<dbReference type="AlphaFoldDB" id="A0A8J2VH78"/>
<protein>
    <submittedName>
        <fullName evidence="2">KinB-signaling pathway activation protein</fullName>
    </submittedName>
</protein>
<dbReference type="EMBL" id="BMHQ01000008">
    <property type="protein sequence ID" value="GGE20690.1"/>
    <property type="molecule type" value="Genomic_DNA"/>
</dbReference>
<dbReference type="Proteomes" id="UP000625210">
    <property type="component" value="Unassembled WGS sequence"/>
</dbReference>
<gene>
    <name evidence="2" type="ORF">GCM10011571_23340</name>
</gene>
<evidence type="ECO:0000256" key="1">
    <source>
        <dbReference type="SAM" id="Phobius"/>
    </source>
</evidence>
<sequence>MTIRKLFFLFWTTLLIGGMSAPVIGGILQQWTGPIGLDMERQLWAGVMFGAVAQMGFFAYMVFNMVAVGFLRNQAVYQGLQLLLTLGALYQAAMWGWQKGDGPSLLNSLILPGMLLIAGLTAAWFKQKATKPEAFVPTVFFMVTATMLEAIPSLEQKSMEMVLFMVCSLLVCNAWQIMQLHRLVKDTPAGALGKKQKKLDAKA</sequence>
<name>A0A8J2VH78_9BACL</name>
<dbReference type="InterPro" id="IPR024164">
    <property type="entry name" value="KinB-signalling_activ"/>
</dbReference>
<feature type="transmembrane region" description="Helical" evidence="1">
    <location>
        <begin position="134"/>
        <end position="152"/>
    </location>
</feature>
<organism evidence="2 3">
    <name type="scientific">Marinithermofilum abyssi</name>
    <dbReference type="NCBI Taxonomy" id="1571185"/>
    <lineage>
        <taxon>Bacteria</taxon>
        <taxon>Bacillati</taxon>
        <taxon>Bacillota</taxon>
        <taxon>Bacilli</taxon>
        <taxon>Bacillales</taxon>
        <taxon>Thermoactinomycetaceae</taxon>
        <taxon>Marinithermofilum</taxon>
    </lineage>
</organism>
<dbReference type="RefSeq" id="WP_188648073.1">
    <property type="nucleotide sequence ID" value="NZ_BMHQ01000008.1"/>
</dbReference>
<evidence type="ECO:0000313" key="3">
    <source>
        <dbReference type="Proteomes" id="UP000625210"/>
    </source>
</evidence>
<keyword evidence="1" id="KW-0472">Membrane</keyword>
<feature type="transmembrane region" description="Helical" evidence="1">
    <location>
        <begin position="158"/>
        <end position="175"/>
    </location>
</feature>
<reference evidence="2" key="2">
    <citation type="submission" date="2020-09" db="EMBL/GenBank/DDBJ databases">
        <authorList>
            <person name="Sun Q."/>
            <person name="Zhou Y."/>
        </authorList>
    </citation>
    <scope>NUCLEOTIDE SEQUENCE</scope>
    <source>
        <strain evidence="2">CGMCC 1.15179</strain>
    </source>
</reference>
<keyword evidence="3" id="KW-1185">Reference proteome</keyword>
<dbReference type="Pfam" id="PF14089">
    <property type="entry name" value="KbaA"/>
    <property type="match status" value="1"/>
</dbReference>
<comment type="caution">
    <text evidence="2">The sequence shown here is derived from an EMBL/GenBank/DDBJ whole genome shotgun (WGS) entry which is preliminary data.</text>
</comment>
<reference evidence="2" key="1">
    <citation type="journal article" date="2014" name="Int. J. Syst. Evol. Microbiol.">
        <title>Complete genome sequence of Corynebacterium casei LMG S-19264T (=DSM 44701T), isolated from a smear-ripened cheese.</title>
        <authorList>
            <consortium name="US DOE Joint Genome Institute (JGI-PGF)"/>
            <person name="Walter F."/>
            <person name="Albersmeier A."/>
            <person name="Kalinowski J."/>
            <person name="Ruckert C."/>
        </authorList>
    </citation>
    <scope>NUCLEOTIDE SEQUENCE</scope>
    <source>
        <strain evidence="2">CGMCC 1.15179</strain>
    </source>
</reference>
<feature type="transmembrane region" description="Helical" evidence="1">
    <location>
        <begin position="41"/>
        <end position="63"/>
    </location>
</feature>
<dbReference type="SMART" id="SM01251">
    <property type="entry name" value="KbaA"/>
    <property type="match status" value="1"/>
</dbReference>
<evidence type="ECO:0000313" key="2">
    <source>
        <dbReference type="EMBL" id="GGE20690.1"/>
    </source>
</evidence>
<accession>A0A8J2VH78</accession>
<keyword evidence="1" id="KW-1133">Transmembrane helix</keyword>
<proteinExistence type="predicted"/>
<feature type="transmembrane region" description="Helical" evidence="1">
    <location>
        <begin position="75"/>
        <end position="93"/>
    </location>
</feature>
<feature type="transmembrane region" description="Helical" evidence="1">
    <location>
        <begin position="105"/>
        <end position="125"/>
    </location>
</feature>